<gene>
    <name evidence="3" type="ORF">SAMN05421784_13319</name>
</gene>
<dbReference type="Proteomes" id="UP000242496">
    <property type="component" value="Unassembled WGS sequence"/>
</dbReference>
<sequence>MIFFRKIFILFLLFYCGNLFSGTELGSQPLEAIVGGEKSCDTDDKCKPWVVSIFYKNNDGDEKFMCSGSLISEKYVLTAAHCEMDDKEIKETKFKEYLIKNYKKEQIGTASRYGFIKHYFNDNSYNDFALIQLEKPIIKECCGHIRRFFNYDEAYEKLDSNYYQASVYGYGLRGINEDTGEQQINDGSQYRADVKILAPALDANGKRGIIIEANKNKGFSSGITQPGDSGGPVIWDDTIIGVTSAGLQMAKGKSGEINYLPVLISDITNKYSDSSLNLIKWFSSTMKHIWIYTPDWNSELTKRQENITVKGFGRALSKIKLTYTIDNILQDSVECKDKVSSFLEWKCTIPREKIFKDLDETKNYKITIIASEVSDSLSKNETWTKDTIQAEIPSVSKEFGIVYPTDGVTIYTEDIRLRGYADPHSEVQVTLQVDSDNYVYKEKELCQERGGNGTIKTNEYGEWLCTMQVDLIKEIKEDLNEEGINIKITANQNTKDINIYDQVNITLSEEKTVTEVALFLNEENSGYKYRKFLNLNVSHDEDAKIVCVFKEGYVDCQDKRINDKGFYLINASGETGSSIFRLSDIQAAAIQKVEGVDPLDNKKLLKEKNLKGRYFKPTFTDKYDLYNPKEILSAEIESHKFSGYGSDNSGYTLPNNDVILPSEYFICMKKKDNTPLPPEDNLCSKEGNDIYLKVKLKNNQYFDIIPTEYTKYRESHDFPNWGISLPSTLEDGFYYIEVADRYHPVGLEKFKRTWMGLTPDRTYFSIVNPEVQFTDPSVGETNTIGSLSFLSGSSNIPGDEVAIKRRRIDLSSELKENKQDFGEETLICTGAVVSDNGNWQCGRPIIFPVGTYELTAELIKEGKVVATDVTQLTIKDKNNDDEPEKKKFEINNPKNNSTVDPDNPITFSGMFNGSAGGAGGGGGFGGFLSSLIGGVWGAIEGIASAFSGALGFFWEFTIHPGDIFGGDTYAMTLQETQNGVNVGDPIKWTFTVPMRITEPKQGTQYRLNDKIFIKGQGSPDQLIFVTASEYILPPEKVTLPISSEGIICTATVDKGGKWSCPDNPAMIATNEGQFFLYAAQYQKTGSAQLGELGDTYERTSQVTRKYEVTKTKINITAPNHGAKVTKLPFTISGTGEKGAQVYIEGFGGTEDCNTTIDASSGQWSCGSYQPEEGKYTISAEQFIDNQLNSSVHISFEVQTKTVKSVVITQPHNGVIYQRLDNVLPKGTGEPGTTVCLDKKVLSQVCKNGVTVDEQGNWEWIDGLDTAVKGEQKLVATAFLDNVRQSTAKVTFDIAPDPGETTLTVKLPKENEVIKTPSYNFSGTMPSNAKTVTVKAFGGHDDCHARLNMKDYTWTCGPYSSVPGDYDVMIVDDVGSQINRNFKVRYGNNLQMSVLKPEEGEQIATPTYTISGKGQVGARVTVSITGKQICGVDVDDNQNWVCPNPIESVAGVYKLLAQQWVDNVPLGKPVTRNFDVVYMSDMTITPTVEPICTVPSASEITKASMKYIPIMESNGTISIPITGTATKGAYISLKAKSANGNHWNCGPVQASKMDGKWSCSLYNAQPGTYQIEATQSLMINGHVLKNTKESKVDAAVLDIFYPRENEIIVSYRRPISIKVTGEAPSGVEISYHIEQQTDSGIFHNNMDSSTDNKQGTIIADEHGNWAFQAKLNEFGGYNIIVSAPFCGKHFNYKRNFRHHPYLR</sequence>
<dbReference type="InterPro" id="IPR013783">
    <property type="entry name" value="Ig-like_fold"/>
</dbReference>
<dbReference type="GO" id="GO:0004252">
    <property type="term" value="F:serine-type endopeptidase activity"/>
    <property type="evidence" value="ECO:0007669"/>
    <property type="project" value="InterPro"/>
</dbReference>
<feature type="region of interest" description="Disordered" evidence="1">
    <location>
        <begin position="876"/>
        <end position="902"/>
    </location>
</feature>
<feature type="compositionally biased region" description="Basic and acidic residues" evidence="1">
    <location>
        <begin position="876"/>
        <end position="889"/>
    </location>
</feature>
<dbReference type="InterPro" id="IPR018114">
    <property type="entry name" value="TRYPSIN_HIS"/>
</dbReference>
<dbReference type="InterPro" id="IPR001314">
    <property type="entry name" value="Peptidase_S1A"/>
</dbReference>
<dbReference type="PRINTS" id="PR00722">
    <property type="entry name" value="CHYMOTRYPSIN"/>
</dbReference>
<dbReference type="Gene3D" id="2.60.40.10">
    <property type="entry name" value="Immunoglobulins"/>
    <property type="match status" value="1"/>
</dbReference>
<dbReference type="PANTHER" id="PTHR24260">
    <property type="match status" value="1"/>
</dbReference>
<dbReference type="Gene3D" id="2.40.10.10">
    <property type="entry name" value="Trypsin-like serine proteases"/>
    <property type="match status" value="2"/>
</dbReference>
<dbReference type="EMBL" id="FPBJ01000033">
    <property type="protein sequence ID" value="SFU84943.1"/>
    <property type="molecule type" value="Genomic_DNA"/>
</dbReference>
<keyword evidence="4" id="KW-1185">Reference proteome</keyword>
<evidence type="ECO:0000313" key="4">
    <source>
        <dbReference type="Proteomes" id="UP000242496"/>
    </source>
</evidence>
<protein>
    <submittedName>
        <fullName evidence="3">Trypsin</fullName>
    </submittedName>
</protein>
<dbReference type="PROSITE" id="PS50240">
    <property type="entry name" value="TRYPSIN_DOM"/>
    <property type="match status" value="1"/>
</dbReference>
<dbReference type="InterPro" id="IPR051333">
    <property type="entry name" value="CLIP_Serine_Protease"/>
</dbReference>
<dbReference type="SUPFAM" id="SSF50494">
    <property type="entry name" value="Trypsin-like serine proteases"/>
    <property type="match status" value="1"/>
</dbReference>
<evidence type="ECO:0000259" key="2">
    <source>
        <dbReference type="PROSITE" id="PS50240"/>
    </source>
</evidence>
<dbReference type="OrthoDB" id="9813836at2"/>
<dbReference type="InterPro" id="IPR001254">
    <property type="entry name" value="Trypsin_dom"/>
</dbReference>
<feature type="domain" description="Peptidase S1" evidence="2">
    <location>
        <begin position="33"/>
        <end position="287"/>
    </location>
</feature>
<dbReference type="Pfam" id="PF00089">
    <property type="entry name" value="Trypsin"/>
    <property type="match status" value="1"/>
</dbReference>
<name>A0A1I7JIB8_9GAMM</name>
<dbReference type="PROSITE" id="PS00134">
    <property type="entry name" value="TRYPSIN_HIS"/>
    <property type="match status" value="1"/>
</dbReference>
<dbReference type="InterPro" id="IPR043504">
    <property type="entry name" value="Peptidase_S1_PA_chymotrypsin"/>
</dbReference>
<dbReference type="PANTHER" id="PTHR24260:SF132">
    <property type="entry name" value="PEPTIDASE S1 DOMAIN-CONTAINING PROTEIN"/>
    <property type="match status" value="1"/>
</dbReference>
<accession>A0A1I7JIB8</accession>
<proteinExistence type="predicted"/>
<dbReference type="GO" id="GO:0006508">
    <property type="term" value="P:proteolysis"/>
    <property type="evidence" value="ECO:0007669"/>
    <property type="project" value="InterPro"/>
</dbReference>
<evidence type="ECO:0000313" key="3">
    <source>
        <dbReference type="EMBL" id="SFU84943.1"/>
    </source>
</evidence>
<dbReference type="SMART" id="SM00020">
    <property type="entry name" value="Tryp_SPc"/>
    <property type="match status" value="1"/>
</dbReference>
<organism evidence="3 4">
    <name type="scientific">Xenorhabdus koppenhoeferi</name>
    <dbReference type="NCBI Taxonomy" id="351659"/>
    <lineage>
        <taxon>Bacteria</taxon>
        <taxon>Pseudomonadati</taxon>
        <taxon>Pseudomonadota</taxon>
        <taxon>Gammaproteobacteria</taxon>
        <taxon>Enterobacterales</taxon>
        <taxon>Morganellaceae</taxon>
        <taxon>Xenorhabdus</taxon>
    </lineage>
</organism>
<dbReference type="InterPro" id="IPR009003">
    <property type="entry name" value="Peptidase_S1_PA"/>
</dbReference>
<reference evidence="4" key="1">
    <citation type="submission" date="2016-10" db="EMBL/GenBank/DDBJ databases">
        <authorList>
            <person name="Varghese N."/>
            <person name="Submissions S."/>
        </authorList>
    </citation>
    <scope>NUCLEOTIDE SEQUENCE [LARGE SCALE GENOMIC DNA]</scope>
    <source>
        <strain evidence="4">DSM 18168</strain>
    </source>
</reference>
<evidence type="ECO:0000256" key="1">
    <source>
        <dbReference type="SAM" id="MobiDB-lite"/>
    </source>
</evidence>
<dbReference type="STRING" id="351659.SAMN05421784_13319"/>